<dbReference type="SUPFAM" id="SSF56954">
    <property type="entry name" value="Outer membrane efflux proteins (OEP)"/>
    <property type="match status" value="1"/>
</dbReference>
<reference evidence="5" key="1">
    <citation type="journal article" date="2019" name="Int. J. Syst. Evol. Microbiol.">
        <title>The Global Catalogue of Microorganisms (GCM) 10K type strain sequencing project: providing services to taxonomists for standard genome sequencing and annotation.</title>
        <authorList>
            <consortium name="The Broad Institute Genomics Platform"/>
            <consortium name="The Broad Institute Genome Sequencing Center for Infectious Disease"/>
            <person name="Wu L."/>
            <person name="Ma J."/>
        </authorList>
    </citation>
    <scope>NUCLEOTIDE SEQUENCE [LARGE SCALE GENOMIC DNA]</scope>
    <source>
        <strain evidence="5">CGMCC-1.15741</strain>
    </source>
</reference>
<dbReference type="PROSITE" id="PS51257">
    <property type="entry name" value="PROKAR_LIPOPROTEIN"/>
    <property type="match status" value="1"/>
</dbReference>
<feature type="region of interest" description="Disordered" evidence="3">
    <location>
        <begin position="21"/>
        <end position="43"/>
    </location>
</feature>
<dbReference type="NCBIfam" id="TIGR01845">
    <property type="entry name" value="outer_NodT"/>
    <property type="match status" value="1"/>
</dbReference>
<comment type="similarity">
    <text evidence="1 2">Belongs to the outer membrane factor (OMF) (TC 1.B.17) family.</text>
</comment>
<evidence type="ECO:0000256" key="1">
    <source>
        <dbReference type="ARBA" id="ARBA00007613"/>
    </source>
</evidence>
<dbReference type="Gene3D" id="1.20.1600.10">
    <property type="entry name" value="Outer membrane efflux proteins (OEP)"/>
    <property type="match status" value="1"/>
</dbReference>
<dbReference type="Pfam" id="PF02321">
    <property type="entry name" value="OEP"/>
    <property type="match status" value="2"/>
</dbReference>
<dbReference type="InterPro" id="IPR010131">
    <property type="entry name" value="MdtP/NodT-like"/>
</dbReference>
<proteinExistence type="inferred from homology"/>
<keyword evidence="2" id="KW-0449">Lipoprotein</keyword>
<dbReference type="Proteomes" id="UP001596303">
    <property type="component" value="Unassembled WGS sequence"/>
</dbReference>
<evidence type="ECO:0000313" key="4">
    <source>
        <dbReference type="EMBL" id="MFC6198951.1"/>
    </source>
</evidence>
<dbReference type="PANTHER" id="PTHR30203:SF29">
    <property type="entry name" value="PROTEIN CYAE"/>
    <property type="match status" value="1"/>
</dbReference>
<evidence type="ECO:0000256" key="3">
    <source>
        <dbReference type="SAM" id="MobiDB-lite"/>
    </source>
</evidence>
<dbReference type="Gene3D" id="2.20.200.10">
    <property type="entry name" value="Outer membrane efflux proteins (OEP)"/>
    <property type="match status" value="1"/>
</dbReference>
<dbReference type="EMBL" id="JBHSSW010000017">
    <property type="protein sequence ID" value="MFC6198951.1"/>
    <property type="molecule type" value="Genomic_DNA"/>
</dbReference>
<keyword evidence="2" id="KW-1134">Transmembrane beta strand</keyword>
<keyword evidence="2" id="KW-0472">Membrane</keyword>
<keyword evidence="5" id="KW-1185">Reference proteome</keyword>
<comment type="caution">
    <text evidence="4">The sequence shown here is derived from an EMBL/GenBank/DDBJ whole genome shotgun (WGS) entry which is preliminary data.</text>
</comment>
<organism evidence="4 5">
    <name type="scientific">Ponticaulis profundi</name>
    <dbReference type="NCBI Taxonomy" id="2665222"/>
    <lineage>
        <taxon>Bacteria</taxon>
        <taxon>Pseudomonadati</taxon>
        <taxon>Pseudomonadota</taxon>
        <taxon>Alphaproteobacteria</taxon>
        <taxon>Hyphomonadales</taxon>
        <taxon>Hyphomonadaceae</taxon>
        <taxon>Ponticaulis</taxon>
    </lineage>
</organism>
<keyword evidence="2" id="KW-0812">Transmembrane</keyword>
<dbReference type="RefSeq" id="WP_377379608.1">
    <property type="nucleotide sequence ID" value="NZ_JBHSSW010000017.1"/>
</dbReference>
<dbReference type="InterPro" id="IPR003423">
    <property type="entry name" value="OMP_efflux"/>
</dbReference>
<accession>A0ABW1SCJ2</accession>
<comment type="subcellular location">
    <subcellularLocation>
        <location evidence="2">Cell membrane</location>
        <topology evidence="2">Lipid-anchor</topology>
    </subcellularLocation>
</comment>
<protein>
    <submittedName>
        <fullName evidence="4">Efflux transporter outer membrane subunit</fullName>
    </submittedName>
</protein>
<keyword evidence="2" id="KW-0564">Palmitate</keyword>
<gene>
    <name evidence="4" type="ORF">ACFQDM_12730</name>
</gene>
<evidence type="ECO:0000313" key="5">
    <source>
        <dbReference type="Proteomes" id="UP001596303"/>
    </source>
</evidence>
<sequence>MRAQLTLLSFAALAGCASTTTGQQPWAVPQPERPASWTNGERAPIPVTGDWVASFDDPTLSSLIGEALINSPDLQASAARVQAARAAAAAEYGSTLPSLNGGADADWTSNVIDVNDDAVRSEGPGFGLSLIASWEPDLWGRLAAGVAASDADLLAAEADFEAARLSITASTAIAWIQLNTAVRQLDLADETLDARERTLRLTERRFRNGLTGALDVRLARSAVETARASQLDQMRSTGEARRAIEVVLGRYPANEIEASDGVIQLTDIEGTGDPTSLLARRPDINAAEARIAAAGFRVEEARLALRPSLDLTARLFTSNADIVDALDPAFIAGQVASSLTAPIFNGGTIKANIEAAEAQARLTAANYVTTVLTAWQEVENALAADELLAAQVESQARALDEAEQAEILAERQYQNGLSTIFNLIDAQTRRINAEASLITAQNARAINRVQFHLALGGNLPENTELEDQFSEGSDL</sequence>
<evidence type="ECO:0000256" key="2">
    <source>
        <dbReference type="RuleBase" id="RU362097"/>
    </source>
</evidence>
<dbReference type="PANTHER" id="PTHR30203">
    <property type="entry name" value="OUTER MEMBRANE CATION EFFLUX PROTEIN"/>
    <property type="match status" value="1"/>
</dbReference>
<name>A0ABW1SCJ2_9PROT</name>